<evidence type="ECO:0000313" key="3">
    <source>
        <dbReference type="Proteomes" id="UP000070598"/>
    </source>
</evidence>
<organism evidence="2 3">
    <name type="scientific">Carbonactinospora thermoautotrophica</name>
    <dbReference type="NCBI Taxonomy" id="1469144"/>
    <lineage>
        <taxon>Bacteria</taxon>
        <taxon>Bacillati</taxon>
        <taxon>Actinomycetota</taxon>
        <taxon>Actinomycetes</taxon>
        <taxon>Kitasatosporales</taxon>
        <taxon>Carbonactinosporaceae</taxon>
        <taxon>Carbonactinospora</taxon>
    </lineage>
</organism>
<dbReference type="Pfam" id="PF19462">
    <property type="entry name" value="DUF5999"/>
    <property type="match status" value="1"/>
</dbReference>
<proteinExistence type="predicted"/>
<reference evidence="2 4" key="1">
    <citation type="submission" date="2015-02" db="EMBL/GenBank/DDBJ databases">
        <title>Physiological reanalysis, assessment of diazotrophy, and genome sequences of multiple isolates of Streptomyces thermoautotrophicus.</title>
        <authorList>
            <person name="MacKellar D.C."/>
            <person name="Lieber L."/>
            <person name="Norman J."/>
            <person name="Bolger A."/>
            <person name="Tobin C."/>
            <person name="Murray J.W."/>
            <person name="Prell J."/>
        </authorList>
    </citation>
    <scope>NUCLEOTIDE SEQUENCE [LARGE SCALE GENOMIC DNA]</scope>
    <source>
        <strain evidence="2 4">UBT1</strain>
    </source>
</reference>
<evidence type="ECO:0000313" key="4">
    <source>
        <dbReference type="Proteomes" id="UP000070659"/>
    </source>
</evidence>
<evidence type="ECO:0000313" key="1">
    <source>
        <dbReference type="EMBL" id="KWX03453.1"/>
    </source>
</evidence>
<sequence length="121" mass="12749">MICPHTPPCPSADAPDREAARTVVCHPEQGWSLLCNGVVLFEETGKLLPDGTITAPHRPTDRLRNLVQGRGGMVSGAALERVRDALHRGRPAAPGPGIHLVPDPGPLPVRIPAQRGGEVPA</sequence>
<name>A0A132NGH3_9ACTN</name>
<accession>A0A132NGH3</accession>
<comment type="caution">
    <text evidence="2">The sequence shown here is derived from an EMBL/GenBank/DDBJ whole genome shotgun (WGS) entry which is preliminary data.</text>
</comment>
<dbReference type="InterPro" id="IPR046041">
    <property type="entry name" value="DUF5999"/>
</dbReference>
<gene>
    <name evidence="1" type="ORF">TH66_11135</name>
    <name evidence="2" type="ORF">TR74_11830</name>
</gene>
<dbReference type="EMBL" id="JYIK01000894">
    <property type="protein sequence ID" value="KWX09066.1"/>
    <property type="molecule type" value="Genomic_DNA"/>
</dbReference>
<reference evidence="3" key="2">
    <citation type="submission" date="2015-02" db="EMBL/GenBank/DDBJ databases">
        <title>Physiological reanalysis, assessment of diazotrophy, and genome sequences of multiple isolates of Streptomyces thermoautotrophicus.</title>
        <authorList>
            <person name="MacKellar D.C."/>
            <person name="Lieber L."/>
            <person name="Norman J."/>
            <person name="Bolger A."/>
            <person name="Tobin C."/>
            <person name="Murray J.W."/>
            <person name="Friesen M."/>
            <person name="Prell J."/>
        </authorList>
    </citation>
    <scope>NUCLEOTIDE SEQUENCE [LARGE SCALE GENOMIC DNA]</scope>
    <source>
        <strain evidence="3">UBT1</strain>
    </source>
</reference>
<dbReference type="AlphaFoldDB" id="A0A132NGH3"/>
<evidence type="ECO:0000313" key="2">
    <source>
        <dbReference type="EMBL" id="KWX09066.1"/>
    </source>
</evidence>
<dbReference type="PATRIC" id="fig|1469144.8.peg.2750"/>
<dbReference type="Proteomes" id="UP000070659">
    <property type="component" value="Unassembled WGS sequence"/>
</dbReference>
<dbReference type="EMBL" id="JYIJ01000017">
    <property type="protein sequence ID" value="KWX03453.1"/>
    <property type="molecule type" value="Genomic_DNA"/>
</dbReference>
<dbReference type="Proteomes" id="UP000070598">
    <property type="component" value="Unassembled WGS sequence"/>
</dbReference>
<protein>
    <submittedName>
        <fullName evidence="2">Uncharacterized protein</fullName>
    </submittedName>
</protein>